<proteinExistence type="inferred from homology"/>
<organism evidence="3 4">
    <name type="scientific">Snuella lapsa</name>
    <dbReference type="NCBI Taxonomy" id="870481"/>
    <lineage>
        <taxon>Bacteria</taxon>
        <taxon>Pseudomonadati</taxon>
        <taxon>Bacteroidota</taxon>
        <taxon>Flavobacteriia</taxon>
        <taxon>Flavobacteriales</taxon>
        <taxon>Flavobacteriaceae</taxon>
        <taxon>Snuella</taxon>
    </lineage>
</organism>
<evidence type="ECO:0000256" key="1">
    <source>
        <dbReference type="ARBA" id="ARBA00006484"/>
    </source>
</evidence>
<dbReference type="PRINTS" id="PR00081">
    <property type="entry name" value="GDHRDH"/>
</dbReference>
<reference evidence="4" key="1">
    <citation type="journal article" date="2019" name="Int. J. Syst. Evol. Microbiol.">
        <title>The Global Catalogue of Microorganisms (GCM) 10K type strain sequencing project: providing services to taxonomists for standard genome sequencing and annotation.</title>
        <authorList>
            <consortium name="The Broad Institute Genomics Platform"/>
            <consortium name="The Broad Institute Genome Sequencing Center for Infectious Disease"/>
            <person name="Wu L."/>
            <person name="Ma J."/>
        </authorList>
    </citation>
    <scope>NUCLEOTIDE SEQUENCE [LARGE SCALE GENOMIC DNA]</scope>
    <source>
        <strain evidence="4">JCM 17111</strain>
    </source>
</reference>
<keyword evidence="4" id="KW-1185">Reference proteome</keyword>
<comment type="caution">
    <text evidence="3">The sequence shown here is derived from an EMBL/GenBank/DDBJ whole genome shotgun (WGS) entry which is preliminary data.</text>
</comment>
<dbReference type="SUPFAM" id="SSF51735">
    <property type="entry name" value="NAD(P)-binding Rossmann-fold domains"/>
    <property type="match status" value="1"/>
</dbReference>
<dbReference type="EMBL" id="BAABCY010000032">
    <property type="protein sequence ID" value="GAA3561985.1"/>
    <property type="molecule type" value="Genomic_DNA"/>
</dbReference>
<evidence type="ECO:0000256" key="2">
    <source>
        <dbReference type="ARBA" id="ARBA00023002"/>
    </source>
</evidence>
<dbReference type="PANTHER" id="PTHR42760">
    <property type="entry name" value="SHORT-CHAIN DEHYDROGENASES/REDUCTASES FAMILY MEMBER"/>
    <property type="match status" value="1"/>
</dbReference>
<dbReference type="NCBIfam" id="NF006132">
    <property type="entry name" value="PRK08277.1"/>
    <property type="match status" value="1"/>
</dbReference>
<dbReference type="PANTHER" id="PTHR42760:SF115">
    <property type="entry name" value="3-OXOACYL-[ACYL-CARRIER-PROTEIN] REDUCTASE FABG"/>
    <property type="match status" value="1"/>
</dbReference>
<sequence length="271" mass="29391">MNSLFNIEDSVILVTGACGVLGGSIAKYLLQKGGKVVLLHYKEGPLCRVVEELKEQGFPVDGYVCNVLEEESLRLVAEKIVEKYQKIDVLINAAGGNKPGATIGEDQTIFNLKMEDFKAVTDLNLNGTVIPSIVFGEVMAKQKKGVIINYSSMAVDRVITRVAGYSAAKAAMENFTRWMAVEMATKFGDGIRVNAIAPGFFVGNQNRRLLINEDGSYTQRGNDIIKNTPMKRFGEANELHGAIHFLCSEASKFITGAVIPVDGGFSVFSGV</sequence>
<dbReference type="InterPro" id="IPR002347">
    <property type="entry name" value="SDR_fam"/>
</dbReference>
<dbReference type="PROSITE" id="PS00061">
    <property type="entry name" value="ADH_SHORT"/>
    <property type="match status" value="1"/>
</dbReference>
<dbReference type="Proteomes" id="UP001500954">
    <property type="component" value="Unassembled WGS sequence"/>
</dbReference>
<dbReference type="InterPro" id="IPR036291">
    <property type="entry name" value="NAD(P)-bd_dom_sf"/>
</dbReference>
<gene>
    <name evidence="3" type="ORF">GCM10022395_10750</name>
</gene>
<evidence type="ECO:0000313" key="3">
    <source>
        <dbReference type="EMBL" id="GAA3561985.1"/>
    </source>
</evidence>
<dbReference type="Gene3D" id="3.40.50.720">
    <property type="entry name" value="NAD(P)-binding Rossmann-like Domain"/>
    <property type="match status" value="1"/>
</dbReference>
<protein>
    <submittedName>
        <fullName evidence="3">SDR family oxidoreductase</fullName>
    </submittedName>
</protein>
<accession>A0ABP6X632</accession>
<keyword evidence="2" id="KW-0560">Oxidoreductase</keyword>
<evidence type="ECO:0000313" key="4">
    <source>
        <dbReference type="Proteomes" id="UP001500954"/>
    </source>
</evidence>
<dbReference type="RefSeq" id="WP_345004835.1">
    <property type="nucleotide sequence ID" value="NZ_BAABCY010000032.1"/>
</dbReference>
<dbReference type="InterPro" id="IPR020904">
    <property type="entry name" value="Sc_DH/Rdtase_CS"/>
</dbReference>
<dbReference type="PRINTS" id="PR00080">
    <property type="entry name" value="SDRFAMILY"/>
</dbReference>
<comment type="similarity">
    <text evidence="1">Belongs to the short-chain dehydrogenases/reductases (SDR) family.</text>
</comment>
<dbReference type="Pfam" id="PF13561">
    <property type="entry name" value="adh_short_C2"/>
    <property type="match status" value="1"/>
</dbReference>
<name>A0ABP6X632_9FLAO</name>